<dbReference type="AlphaFoldDB" id="A0A7W7U8D6"/>
<reference evidence="1 2" key="1">
    <citation type="submission" date="2020-08" db="EMBL/GenBank/DDBJ databases">
        <title>Genomic Encyclopedia of Type Strains, Phase III (KMG-III): the genomes of soil and plant-associated and newly described type strains.</title>
        <authorList>
            <person name="Whitman W."/>
        </authorList>
    </citation>
    <scope>NUCLEOTIDE SEQUENCE [LARGE SCALE GENOMIC DNA]</scope>
    <source>
        <strain evidence="1 2">SFB5A</strain>
    </source>
</reference>
<proteinExistence type="predicted"/>
<organism evidence="1 2">
    <name type="scientific">Streptomyces nymphaeiformis</name>
    <dbReference type="NCBI Taxonomy" id="2663842"/>
    <lineage>
        <taxon>Bacteria</taxon>
        <taxon>Bacillati</taxon>
        <taxon>Actinomycetota</taxon>
        <taxon>Actinomycetes</taxon>
        <taxon>Kitasatosporales</taxon>
        <taxon>Streptomycetaceae</taxon>
        <taxon>Streptomyces</taxon>
    </lineage>
</organism>
<sequence length="210" mass="22800">MRLLRKLFKTLRETHDAPGDETFAKSGPCECSPEWPALEATANGHVMRTLRSSHYSIMTNPEVGKFVARCTGCHARYRAPWVVDGNEPMPYDFARKAAEPAGQERPHGAVEAEYTISTASGNDWPALPGIDFAALFRPRSLVCEPAEGEGDHSFRTGTVLVSASWELAGTWGVRVEGAASPEAADLIVEEMARQLGEAAGETALHYRVTG</sequence>
<comment type="caution">
    <text evidence="1">The sequence shown here is derived from an EMBL/GenBank/DDBJ whole genome shotgun (WGS) entry which is preliminary data.</text>
</comment>
<name>A0A7W7U8D6_9ACTN</name>
<protein>
    <submittedName>
        <fullName evidence="1">Uncharacterized protein</fullName>
    </submittedName>
</protein>
<dbReference type="RefSeq" id="WP_246532961.1">
    <property type="nucleotide sequence ID" value="NZ_JACHJY010000013.1"/>
</dbReference>
<dbReference type="Proteomes" id="UP000582643">
    <property type="component" value="Unassembled WGS sequence"/>
</dbReference>
<dbReference type="EMBL" id="JACHJY010000013">
    <property type="protein sequence ID" value="MBB4986561.1"/>
    <property type="molecule type" value="Genomic_DNA"/>
</dbReference>
<accession>A0A7W7U8D6</accession>
<keyword evidence="2" id="KW-1185">Reference proteome</keyword>
<evidence type="ECO:0000313" key="1">
    <source>
        <dbReference type="EMBL" id="MBB4986561.1"/>
    </source>
</evidence>
<gene>
    <name evidence="1" type="ORF">GGE06_007529</name>
</gene>
<evidence type="ECO:0000313" key="2">
    <source>
        <dbReference type="Proteomes" id="UP000582643"/>
    </source>
</evidence>